<dbReference type="PANTHER" id="PTHR12184:SF1">
    <property type="entry name" value="UBIQUINOL-CYTOCHROME-C REDUCTASE COMPLEX ASSEMBLY FACTOR 1"/>
    <property type="match status" value="1"/>
</dbReference>
<evidence type="ECO:0000256" key="1">
    <source>
        <dbReference type="ARBA" id="ARBA00006407"/>
    </source>
</evidence>
<feature type="region of interest" description="Disordered" evidence="2">
    <location>
        <begin position="179"/>
        <end position="213"/>
    </location>
</feature>
<feature type="domain" description="Ubiquinol-cytochrome c chaperone" evidence="3">
    <location>
        <begin position="211"/>
        <end position="268"/>
    </location>
</feature>
<dbReference type="OMA" id="WFTVTNL"/>
<dbReference type="HOGENOM" id="CLU_051390_0_0_1"/>
<dbReference type="Proteomes" id="UP000030669">
    <property type="component" value="Unassembled WGS sequence"/>
</dbReference>
<evidence type="ECO:0000313" key="5">
    <source>
        <dbReference type="Proteomes" id="UP000030669"/>
    </source>
</evidence>
<protein>
    <recommendedName>
        <fullName evidence="3">Ubiquinol-cytochrome c chaperone domain-containing protein</fullName>
    </recommendedName>
</protein>
<dbReference type="AlphaFoldDB" id="S7QNK2"/>
<proteinExistence type="inferred from homology"/>
<feature type="domain" description="Ubiquinol-cytochrome c chaperone" evidence="3">
    <location>
        <begin position="114"/>
        <end position="169"/>
    </location>
</feature>
<evidence type="ECO:0000259" key="3">
    <source>
        <dbReference type="Pfam" id="PF03981"/>
    </source>
</evidence>
<dbReference type="GO" id="GO:0034551">
    <property type="term" value="P:mitochondrial respiratory chain complex III assembly"/>
    <property type="evidence" value="ECO:0007669"/>
    <property type="project" value="TreeGrafter"/>
</dbReference>
<dbReference type="KEGG" id="gtr:GLOTRDRAFT_109307"/>
<dbReference type="InterPro" id="IPR021150">
    <property type="entry name" value="Ubiq_cyt_c_chap"/>
</dbReference>
<feature type="region of interest" description="Disordered" evidence="2">
    <location>
        <begin position="281"/>
        <end position="311"/>
    </location>
</feature>
<dbReference type="RefSeq" id="XP_007861350.1">
    <property type="nucleotide sequence ID" value="XM_007863159.1"/>
</dbReference>
<dbReference type="EMBL" id="KB469296">
    <property type="protein sequence ID" value="EPQ61098.1"/>
    <property type="molecule type" value="Genomic_DNA"/>
</dbReference>
<dbReference type="PANTHER" id="PTHR12184">
    <property type="entry name" value="UBIQUINOL-CYTOCHROME C REDUCTASE COMPLEX ASSEMBLY FACTOR 1 FAMILY MEMBER"/>
    <property type="match status" value="1"/>
</dbReference>
<dbReference type="Pfam" id="PF03981">
    <property type="entry name" value="Ubiq_cyt_C_chap"/>
    <property type="match status" value="2"/>
</dbReference>
<organism evidence="4 5">
    <name type="scientific">Gloeophyllum trabeum (strain ATCC 11539 / FP-39264 / Madison 617)</name>
    <name type="common">Brown rot fungus</name>
    <dbReference type="NCBI Taxonomy" id="670483"/>
    <lineage>
        <taxon>Eukaryota</taxon>
        <taxon>Fungi</taxon>
        <taxon>Dikarya</taxon>
        <taxon>Basidiomycota</taxon>
        <taxon>Agaricomycotina</taxon>
        <taxon>Agaricomycetes</taxon>
        <taxon>Gloeophyllales</taxon>
        <taxon>Gloeophyllaceae</taxon>
        <taxon>Gloeophyllum</taxon>
    </lineage>
</organism>
<dbReference type="InterPro" id="IPR007129">
    <property type="entry name" value="Ubiqinol_cyt_c_chaperone_CPB3"/>
</dbReference>
<gene>
    <name evidence="4" type="ORF">GLOTRDRAFT_109307</name>
</gene>
<dbReference type="GeneID" id="19299021"/>
<name>S7QNK2_GLOTA</name>
<dbReference type="OrthoDB" id="10253878at2759"/>
<dbReference type="eggNOG" id="KOG2873">
    <property type="taxonomic scope" value="Eukaryota"/>
</dbReference>
<feature type="compositionally biased region" description="Polar residues" evidence="2">
    <location>
        <begin position="284"/>
        <end position="296"/>
    </location>
</feature>
<accession>S7QNK2</accession>
<evidence type="ECO:0000313" key="4">
    <source>
        <dbReference type="EMBL" id="EPQ61098.1"/>
    </source>
</evidence>
<reference evidence="4 5" key="1">
    <citation type="journal article" date="2012" name="Science">
        <title>The Paleozoic origin of enzymatic lignin decomposition reconstructed from 31 fungal genomes.</title>
        <authorList>
            <person name="Floudas D."/>
            <person name="Binder M."/>
            <person name="Riley R."/>
            <person name="Barry K."/>
            <person name="Blanchette R.A."/>
            <person name="Henrissat B."/>
            <person name="Martinez A.T."/>
            <person name="Otillar R."/>
            <person name="Spatafora J.W."/>
            <person name="Yadav J.S."/>
            <person name="Aerts A."/>
            <person name="Benoit I."/>
            <person name="Boyd A."/>
            <person name="Carlson A."/>
            <person name="Copeland A."/>
            <person name="Coutinho P.M."/>
            <person name="de Vries R.P."/>
            <person name="Ferreira P."/>
            <person name="Findley K."/>
            <person name="Foster B."/>
            <person name="Gaskell J."/>
            <person name="Glotzer D."/>
            <person name="Gorecki P."/>
            <person name="Heitman J."/>
            <person name="Hesse C."/>
            <person name="Hori C."/>
            <person name="Igarashi K."/>
            <person name="Jurgens J.A."/>
            <person name="Kallen N."/>
            <person name="Kersten P."/>
            <person name="Kohler A."/>
            <person name="Kuees U."/>
            <person name="Kumar T.K.A."/>
            <person name="Kuo A."/>
            <person name="LaButti K."/>
            <person name="Larrondo L.F."/>
            <person name="Lindquist E."/>
            <person name="Ling A."/>
            <person name="Lombard V."/>
            <person name="Lucas S."/>
            <person name="Lundell T."/>
            <person name="Martin R."/>
            <person name="McLaughlin D.J."/>
            <person name="Morgenstern I."/>
            <person name="Morin E."/>
            <person name="Murat C."/>
            <person name="Nagy L.G."/>
            <person name="Nolan M."/>
            <person name="Ohm R.A."/>
            <person name="Patyshakuliyeva A."/>
            <person name="Rokas A."/>
            <person name="Ruiz-Duenas F.J."/>
            <person name="Sabat G."/>
            <person name="Salamov A."/>
            <person name="Samejima M."/>
            <person name="Schmutz J."/>
            <person name="Slot J.C."/>
            <person name="St John F."/>
            <person name="Stenlid J."/>
            <person name="Sun H."/>
            <person name="Sun S."/>
            <person name="Syed K."/>
            <person name="Tsang A."/>
            <person name="Wiebenga A."/>
            <person name="Young D."/>
            <person name="Pisabarro A."/>
            <person name="Eastwood D.C."/>
            <person name="Martin F."/>
            <person name="Cullen D."/>
            <person name="Grigoriev I.V."/>
            <person name="Hibbett D.S."/>
        </authorList>
    </citation>
    <scope>NUCLEOTIDE SEQUENCE [LARGE SCALE GENOMIC DNA]</scope>
    <source>
        <strain evidence="4 5">ATCC 11539</strain>
    </source>
</reference>
<keyword evidence="5" id="KW-1185">Reference proteome</keyword>
<comment type="similarity">
    <text evidence="1">Belongs to the CBP3 family.</text>
</comment>
<sequence>MSRSMLARSPIKISHQLRGNAQRYAIRAASQAATVTKSKSLPEKPAASLGSPPQQTWLTRYLKEHPAAMNVFMRFSRLLGYGSPKQLAARRALALYRGVCVNKADEEQKFWQLECDLPPTFQSWFTITNLHVWLLIVRLRALPPPHGMNHIQALLDHFFMDVEDRIRAILQPRTFEAAQRTPPSSAFYPNRRRDEGPEAGVTEDGEKKPLRKNAPESLVSRQMKIFRDQYQGMAMALDLGVVKGDAELAGAVWRNFLGARGARGIVYAEDGDALAGQPAFRRSVNPTDKSLQSVSNDKLEAAETEDDQSGVHDYFPHEADKYLAYPELMKTLATYIRKELVRLGRVSDEEIMGSMQPGKEFDGVEKLKFGPIKGH</sequence>
<dbReference type="STRING" id="670483.S7QNK2"/>
<evidence type="ECO:0000256" key="2">
    <source>
        <dbReference type="SAM" id="MobiDB-lite"/>
    </source>
</evidence>
<dbReference type="GO" id="GO:0005739">
    <property type="term" value="C:mitochondrion"/>
    <property type="evidence" value="ECO:0007669"/>
    <property type="project" value="TreeGrafter"/>
</dbReference>